<organism evidence="2 3">
    <name type="scientific">Ponticoccus litoralis</name>
    <dbReference type="NCBI Taxonomy" id="422297"/>
    <lineage>
        <taxon>Bacteria</taxon>
        <taxon>Pseudomonadati</taxon>
        <taxon>Pseudomonadota</taxon>
        <taxon>Alphaproteobacteria</taxon>
        <taxon>Rhodobacterales</taxon>
        <taxon>Roseobacteraceae</taxon>
        <taxon>Ponticoccus</taxon>
    </lineage>
</organism>
<protein>
    <recommendedName>
        <fullName evidence="1">DUF4376 domain-containing protein</fullName>
    </recommendedName>
</protein>
<sequence>MTFSMTIKTPADLAAEQQERRKAGLYAERERRLAEGATFLLTFGSIPMQGRPQDQATITALLQIANMRAAANDTSPLTFRDAANVIHSLSPAEMIEMATAGIAWVESVMAASWAMVDSGDIPADYTADTRWPA</sequence>
<evidence type="ECO:0000313" key="3">
    <source>
        <dbReference type="Proteomes" id="UP001428774"/>
    </source>
</evidence>
<comment type="caution">
    <text evidence="2">The sequence shown here is derived from an EMBL/GenBank/DDBJ whole genome shotgun (WGS) entry which is preliminary data.</text>
</comment>
<name>A0AAW9SQZ2_9RHOB</name>
<evidence type="ECO:0000259" key="1">
    <source>
        <dbReference type="Pfam" id="PF14301"/>
    </source>
</evidence>
<keyword evidence="3" id="KW-1185">Reference proteome</keyword>
<reference evidence="2 3" key="1">
    <citation type="submission" date="2024-05" db="EMBL/GenBank/DDBJ databases">
        <title>Genome sequence of Ponticoccus litoralis KCCM 90028.</title>
        <authorList>
            <person name="Kim J.M."/>
            <person name="Lee J.K."/>
            <person name="Choi B.J."/>
            <person name="Bayburt H."/>
            <person name="Baek J.H."/>
            <person name="Jeon C.O."/>
        </authorList>
    </citation>
    <scope>NUCLEOTIDE SEQUENCE [LARGE SCALE GENOMIC DNA]</scope>
    <source>
        <strain evidence="2 3">KCCM 90028</strain>
    </source>
</reference>
<evidence type="ECO:0000313" key="2">
    <source>
        <dbReference type="EMBL" id="MEN9062830.1"/>
    </source>
</evidence>
<dbReference type="Proteomes" id="UP001428774">
    <property type="component" value="Unassembled WGS sequence"/>
</dbReference>
<dbReference type="Pfam" id="PF14301">
    <property type="entry name" value="DUF4376"/>
    <property type="match status" value="1"/>
</dbReference>
<feature type="domain" description="DUF4376" evidence="1">
    <location>
        <begin position="16"/>
        <end position="118"/>
    </location>
</feature>
<gene>
    <name evidence="2" type="ORF">ABFB10_19470</name>
</gene>
<dbReference type="InterPro" id="IPR025484">
    <property type="entry name" value="DUF4376"/>
</dbReference>
<proteinExistence type="predicted"/>
<dbReference type="RefSeq" id="WP_347167756.1">
    <property type="nucleotide sequence ID" value="NZ_JBDNCH010000002.1"/>
</dbReference>
<dbReference type="EMBL" id="JBDNCH010000002">
    <property type="protein sequence ID" value="MEN9062830.1"/>
    <property type="molecule type" value="Genomic_DNA"/>
</dbReference>
<dbReference type="AlphaFoldDB" id="A0AAW9SQZ2"/>
<accession>A0AAW9SQZ2</accession>